<name>A0ABN2CBS1_9MICO</name>
<evidence type="ECO:0000259" key="1">
    <source>
        <dbReference type="PROSITE" id="PS51186"/>
    </source>
</evidence>
<dbReference type="PANTHER" id="PTHR43441:SF10">
    <property type="entry name" value="ACETYLTRANSFERASE"/>
    <property type="match status" value="1"/>
</dbReference>
<dbReference type="SUPFAM" id="SSF55729">
    <property type="entry name" value="Acyl-CoA N-acyltransferases (Nat)"/>
    <property type="match status" value="1"/>
</dbReference>
<evidence type="ECO:0000313" key="3">
    <source>
        <dbReference type="Proteomes" id="UP001501288"/>
    </source>
</evidence>
<gene>
    <name evidence="2" type="ORF">GCM10009762_29170</name>
</gene>
<dbReference type="Gene3D" id="3.40.630.30">
    <property type="match status" value="1"/>
</dbReference>
<dbReference type="InterPro" id="IPR051908">
    <property type="entry name" value="Ribosomal_N-acetyltransferase"/>
</dbReference>
<keyword evidence="3" id="KW-1185">Reference proteome</keyword>
<comment type="caution">
    <text evidence="2">The sequence shown here is derived from an EMBL/GenBank/DDBJ whole genome shotgun (WGS) entry which is preliminary data.</text>
</comment>
<reference evidence="2 3" key="1">
    <citation type="journal article" date="2019" name="Int. J. Syst. Evol. Microbiol.">
        <title>The Global Catalogue of Microorganisms (GCM) 10K type strain sequencing project: providing services to taxonomists for standard genome sequencing and annotation.</title>
        <authorList>
            <consortium name="The Broad Institute Genomics Platform"/>
            <consortium name="The Broad Institute Genome Sequencing Center for Infectious Disease"/>
            <person name="Wu L."/>
            <person name="Ma J."/>
        </authorList>
    </citation>
    <scope>NUCLEOTIDE SEQUENCE [LARGE SCALE GENOMIC DNA]</scope>
    <source>
        <strain evidence="2 3">JCM 14588</strain>
    </source>
</reference>
<dbReference type="PROSITE" id="PS51186">
    <property type="entry name" value="GNAT"/>
    <property type="match status" value="1"/>
</dbReference>
<dbReference type="EMBL" id="BAAANV010000069">
    <property type="protein sequence ID" value="GAA1554618.1"/>
    <property type="molecule type" value="Genomic_DNA"/>
</dbReference>
<dbReference type="PANTHER" id="PTHR43441">
    <property type="entry name" value="RIBOSOMAL-PROTEIN-SERINE ACETYLTRANSFERASE"/>
    <property type="match status" value="1"/>
</dbReference>
<dbReference type="Proteomes" id="UP001501288">
    <property type="component" value="Unassembled WGS sequence"/>
</dbReference>
<protein>
    <submittedName>
        <fullName evidence="2">GNAT family protein</fullName>
    </submittedName>
</protein>
<dbReference type="InterPro" id="IPR016181">
    <property type="entry name" value="Acyl_CoA_acyltransferase"/>
</dbReference>
<dbReference type="Pfam" id="PF13302">
    <property type="entry name" value="Acetyltransf_3"/>
    <property type="match status" value="1"/>
</dbReference>
<dbReference type="InterPro" id="IPR000182">
    <property type="entry name" value="GNAT_dom"/>
</dbReference>
<accession>A0ABN2CBS1</accession>
<sequence>MLPQKVPTVESGRVRLRPWRLDDVGVVQSVADDPLIPLITSVPASGTLADAEAFVRRQQGRLDRGVGYAFAIALRETDEAVGHIGLWTQHLNEGRATTGYWMAPSHRGSGLLTEALGVLKDWAMAHEEIARLDLFVEPWNEGSWRAAETCGFVREGLLRSWQRVGDEPKDMFAYAITR</sequence>
<evidence type="ECO:0000313" key="2">
    <source>
        <dbReference type="EMBL" id="GAA1554618.1"/>
    </source>
</evidence>
<dbReference type="RefSeq" id="WP_346031061.1">
    <property type="nucleotide sequence ID" value="NZ_BAAANV010000069.1"/>
</dbReference>
<proteinExistence type="predicted"/>
<feature type="domain" description="N-acetyltransferase" evidence="1">
    <location>
        <begin position="14"/>
        <end position="178"/>
    </location>
</feature>
<organism evidence="2 3">
    <name type="scientific">Dermacoccus barathri</name>
    <dbReference type="NCBI Taxonomy" id="322601"/>
    <lineage>
        <taxon>Bacteria</taxon>
        <taxon>Bacillati</taxon>
        <taxon>Actinomycetota</taxon>
        <taxon>Actinomycetes</taxon>
        <taxon>Micrococcales</taxon>
        <taxon>Dermacoccaceae</taxon>
        <taxon>Dermacoccus</taxon>
    </lineage>
</organism>